<name>B0X2D9_CULQU</name>
<gene>
    <name evidence="5" type="primary">6046642</name>
    <name evidence="4" type="ORF">CpipJ_CPIJ013312</name>
</gene>
<keyword evidence="6" id="KW-1185">Reference proteome</keyword>
<evidence type="ECO:0000259" key="3">
    <source>
        <dbReference type="Pfam" id="PF23010"/>
    </source>
</evidence>
<evidence type="ECO:0000313" key="6">
    <source>
        <dbReference type="Proteomes" id="UP000002320"/>
    </source>
</evidence>
<evidence type="ECO:0000256" key="1">
    <source>
        <dbReference type="ARBA" id="ARBA00022723"/>
    </source>
</evidence>
<dbReference type="InParanoid" id="B0X2D9"/>
<proteinExistence type="predicted"/>
<organism>
    <name type="scientific">Culex quinquefasciatus</name>
    <name type="common">Southern house mosquito</name>
    <name type="synonym">Culex pungens</name>
    <dbReference type="NCBI Taxonomy" id="7176"/>
    <lineage>
        <taxon>Eukaryota</taxon>
        <taxon>Metazoa</taxon>
        <taxon>Ecdysozoa</taxon>
        <taxon>Arthropoda</taxon>
        <taxon>Hexapoda</taxon>
        <taxon>Insecta</taxon>
        <taxon>Pterygota</taxon>
        <taxon>Neoptera</taxon>
        <taxon>Endopterygota</taxon>
        <taxon>Diptera</taxon>
        <taxon>Nematocera</taxon>
        <taxon>Culicoidea</taxon>
        <taxon>Culicidae</taxon>
        <taxon>Culicinae</taxon>
        <taxon>Culicini</taxon>
        <taxon>Culex</taxon>
        <taxon>Culex</taxon>
    </lineage>
</organism>
<evidence type="ECO:0000256" key="2">
    <source>
        <dbReference type="SAM" id="MobiDB-lite"/>
    </source>
</evidence>
<dbReference type="InterPro" id="IPR055071">
    <property type="entry name" value="RA_PHLPP-like"/>
</dbReference>
<sequence>MFLVQIGGSKTRRLEENEYPLLVQEEFLKALGYLDESRRARLGIDPELKHLFRFHIGPAEIPMCRGVLRSGSVELLKGLVFPQWRRRYLAIVGSKLIIFPASPSMTPEVYELFGADIFEHAPSHNRLIIKIVPKANESGNGTRENLAGGRFIDSSGSSSNSTTHLYNSNASMHSSSNNDRETVLFLGFEESWERDQWSDWLSELHERLTPAINGIKLGIFLKVAQASRGRGRYELFQYKHTHRLSSQIETIRLLSITFGAARHLWRENRLQ</sequence>
<dbReference type="AlphaFoldDB" id="B0X2D9"/>
<dbReference type="KEGG" id="cqu:CpipJ_CPIJ013312"/>
<dbReference type="STRING" id="7176.B0X2D9"/>
<reference evidence="4" key="1">
    <citation type="submission" date="2007-03" db="EMBL/GenBank/DDBJ databases">
        <title>Annotation of Culex pipiens quinquefasciatus.</title>
        <authorList>
            <consortium name="The Broad Institute Genome Sequencing Platform"/>
            <person name="Atkinson P.W."/>
            <person name="Hemingway J."/>
            <person name="Christensen B.M."/>
            <person name="Higgs S."/>
            <person name="Kodira C."/>
            <person name="Hannick L."/>
            <person name="Megy K."/>
            <person name="O'Leary S."/>
            <person name="Pearson M."/>
            <person name="Haas B.J."/>
            <person name="Mauceli E."/>
            <person name="Wortman J.R."/>
            <person name="Lee N.H."/>
            <person name="Guigo R."/>
            <person name="Stanke M."/>
            <person name="Alvarado L."/>
            <person name="Amedeo P."/>
            <person name="Antoine C.H."/>
            <person name="Arensburger P."/>
            <person name="Bidwell S.L."/>
            <person name="Crawford M."/>
            <person name="Camaro F."/>
            <person name="Devon K."/>
            <person name="Engels R."/>
            <person name="Hammond M."/>
            <person name="Howarth C."/>
            <person name="Koehrsen M."/>
            <person name="Lawson D."/>
            <person name="Montgomery P."/>
            <person name="Nene V."/>
            <person name="Nusbaum C."/>
            <person name="Puiu D."/>
            <person name="Romero-Severson J."/>
            <person name="Severson D.W."/>
            <person name="Shumway M."/>
            <person name="Sisk P."/>
            <person name="Stolte C."/>
            <person name="Zeng Q."/>
            <person name="Eisenstadt E."/>
            <person name="Fraser-Liggett C."/>
            <person name="Strausberg R."/>
            <person name="Galagan J."/>
            <person name="Birren B."/>
            <person name="Collins F.H."/>
        </authorList>
    </citation>
    <scope>NUCLEOTIDE SEQUENCE [LARGE SCALE GENOMIC DNA]</scope>
    <source>
        <strain evidence="4">JHB</strain>
    </source>
</reference>
<dbReference type="Pfam" id="PF23010">
    <property type="entry name" value="RA_3"/>
    <property type="match status" value="1"/>
</dbReference>
<feature type="region of interest" description="Disordered" evidence="2">
    <location>
        <begin position="149"/>
        <end position="177"/>
    </location>
</feature>
<keyword evidence="1" id="KW-0479">Metal-binding</keyword>
<dbReference type="OrthoDB" id="737510at2759"/>
<dbReference type="Proteomes" id="UP000002320">
    <property type="component" value="Unassembled WGS sequence"/>
</dbReference>
<evidence type="ECO:0000313" key="4">
    <source>
        <dbReference type="EMBL" id="EDS39162.1"/>
    </source>
</evidence>
<feature type="domain" description="PHLPP-like RA" evidence="3">
    <location>
        <begin position="3"/>
        <end position="55"/>
    </location>
</feature>
<dbReference type="SUPFAM" id="SSF50729">
    <property type="entry name" value="PH domain-like"/>
    <property type="match status" value="1"/>
</dbReference>
<dbReference type="GO" id="GO:0046872">
    <property type="term" value="F:metal ion binding"/>
    <property type="evidence" value="ECO:0007669"/>
    <property type="project" value="UniProtKB-KW"/>
</dbReference>
<protein>
    <recommendedName>
        <fullName evidence="3">PHLPP-like RA domain-containing protein</fullName>
    </recommendedName>
</protein>
<dbReference type="EnsemblMetazoa" id="CPIJ013312-RA">
    <property type="protein sequence ID" value="CPIJ013312-PA"/>
    <property type="gene ID" value="CPIJ013312"/>
</dbReference>
<dbReference type="VEuPathDB" id="VectorBase:CQUJHB009575"/>
<reference evidence="5" key="2">
    <citation type="submission" date="2021-02" db="UniProtKB">
        <authorList>
            <consortium name="EnsemblMetazoa"/>
        </authorList>
    </citation>
    <scope>IDENTIFICATION</scope>
    <source>
        <strain evidence="5">JHB</strain>
    </source>
</reference>
<accession>B0X2D9</accession>
<evidence type="ECO:0000313" key="5">
    <source>
        <dbReference type="EnsemblMetazoa" id="CPIJ013312-PA"/>
    </source>
</evidence>
<dbReference type="HOGENOM" id="CLU_1027634_0_0_1"/>
<dbReference type="eggNOG" id="KOG0618">
    <property type="taxonomic scope" value="Eukaryota"/>
</dbReference>
<dbReference type="EMBL" id="DS232286">
    <property type="protein sequence ID" value="EDS39162.1"/>
    <property type="molecule type" value="Genomic_DNA"/>
</dbReference>
<dbReference type="VEuPathDB" id="VectorBase:CPIJ013312"/>
<feature type="compositionally biased region" description="Low complexity" evidence="2">
    <location>
        <begin position="154"/>
        <end position="177"/>
    </location>
</feature>